<dbReference type="PATRIC" id="fig|1335048.3.peg.1352"/>
<dbReference type="AlphaFoldDB" id="A0A159Z0U4"/>
<feature type="region of interest" description="Disordered" evidence="1">
    <location>
        <begin position="320"/>
        <end position="348"/>
    </location>
</feature>
<evidence type="ECO:0000313" key="3">
    <source>
        <dbReference type="EMBL" id="AMY68556.1"/>
    </source>
</evidence>
<dbReference type="Proteomes" id="UP000076128">
    <property type="component" value="Chromosome"/>
</dbReference>
<feature type="domain" description="GSCFA" evidence="2">
    <location>
        <begin position="40"/>
        <end position="309"/>
    </location>
</feature>
<sequence>MTPYDDLPQSSFWRPAVADRAPLQIEELWTPKFRIDPADRIVTAGSCFAQHIGRALAARGYRWLDAEPAPGRLPEALHGQFHYGTFSFRTGNIYTTNMLAQWLGWAFGDTPSPEELWEKDGHFFDPFRPAVEPGGFVSSAEALASRAATLAAIRRAVTGADVFVFTLGLTESWQHSRSGVEYAICPGTLAGKFRPRFHRFVNQGYDVVLARMRDALALMRAANPKLRVLLTVSPVPLTATASGAHVLTATSYSKSVLRAVAGTLAEEDPGVDYFPSYEIITGTPFRSMFYAGNLRSVLPEGVGFVMDSFFADQARVFGAPAEVAPADPPETRAERQAREDTEPDDVEADVQCEEELLGAFAK</sequence>
<dbReference type="KEGG" id="daa:AKL17_1300"/>
<name>A0A159Z0U4_9RHOB</name>
<gene>
    <name evidence="3" type="ORF">AKL17_1300</name>
</gene>
<accession>A0A159Z0U4</accession>
<evidence type="ECO:0000313" key="4">
    <source>
        <dbReference type="Proteomes" id="UP000076128"/>
    </source>
</evidence>
<dbReference type="OrthoDB" id="369216at2"/>
<evidence type="ECO:0000259" key="2">
    <source>
        <dbReference type="Pfam" id="PF08885"/>
    </source>
</evidence>
<protein>
    <recommendedName>
        <fullName evidence="2">GSCFA domain-containing protein</fullName>
    </recommendedName>
</protein>
<reference evidence="3 4" key="1">
    <citation type="submission" date="2015-09" db="EMBL/GenBank/DDBJ databases">
        <title>Complete genome sequence of Defluviimonas alba cai42t isolated from an oilfield in Xinjiang.</title>
        <authorList>
            <person name="Geng S."/>
            <person name="Pan X."/>
            <person name="Wu X."/>
        </authorList>
    </citation>
    <scope>NUCLEOTIDE SEQUENCE [LARGE SCALE GENOMIC DNA]</scope>
    <source>
        <strain evidence="4">cai42</strain>
    </source>
</reference>
<proteinExistence type="predicted"/>
<dbReference type="RefSeq" id="WP_066811697.1">
    <property type="nucleotide sequence ID" value="NZ_CP012661.1"/>
</dbReference>
<feature type="compositionally biased region" description="Basic and acidic residues" evidence="1">
    <location>
        <begin position="329"/>
        <end position="340"/>
    </location>
</feature>
<dbReference type="Pfam" id="PF08885">
    <property type="entry name" value="GSCFA"/>
    <property type="match status" value="1"/>
</dbReference>
<organism evidence="3 4">
    <name type="scientific">Frigidibacter mobilis</name>
    <dbReference type="NCBI Taxonomy" id="1335048"/>
    <lineage>
        <taxon>Bacteria</taxon>
        <taxon>Pseudomonadati</taxon>
        <taxon>Pseudomonadota</taxon>
        <taxon>Alphaproteobacteria</taxon>
        <taxon>Rhodobacterales</taxon>
        <taxon>Paracoccaceae</taxon>
        <taxon>Frigidibacter</taxon>
    </lineage>
</organism>
<dbReference type="EMBL" id="CP012661">
    <property type="protein sequence ID" value="AMY68556.1"/>
    <property type="molecule type" value="Genomic_DNA"/>
</dbReference>
<dbReference type="InterPro" id="IPR014982">
    <property type="entry name" value="GSCFA"/>
</dbReference>
<keyword evidence="4" id="KW-1185">Reference proteome</keyword>
<evidence type="ECO:0000256" key="1">
    <source>
        <dbReference type="SAM" id="MobiDB-lite"/>
    </source>
</evidence>
<dbReference type="STRING" id="1335048.AKL17_1300"/>